<reference evidence="2" key="2">
    <citation type="submission" date="2023-06" db="EMBL/GenBank/DDBJ databases">
        <authorList>
            <person name="Ma L."/>
            <person name="Liu K.-W."/>
            <person name="Li Z."/>
            <person name="Hsiao Y.-Y."/>
            <person name="Qi Y."/>
            <person name="Fu T."/>
            <person name="Tang G."/>
            <person name="Zhang D."/>
            <person name="Sun W.-H."/>
            <person name="Liu D.-K."/>
            <person name="Li Y."/>
            <person name="Chen G.-Z."/>
            <person name="Liu X.-D."/>
            <person name="Liao X.-Y."/>
            <person name="Jiang Y.-T."/>
            <person name="Yu X."/>
            <person name="Hao Y."/>
            <person name="Huang J."/>
            <person name="Zhao X.-W."/>
            <person name="Ke S."/>
            <person name="Chen Y.-Y."/>
            <person name="Wu W.-L."/>
            <person name="Hsu J.-L."/>
            <person name="Lin Y.-F."/>
            <person name="Huang M.-D."/>
            <person name="Li C.-Y."/>
            <person name="Huang L."/>
            <person name="Wang Z.-W."/>
            <person name="Zhao X."/>
            <person name="Zhong W.-Y."/>
            <person name="Peng D.-H."/>
            <person name="Ahmad S."/>
            <person name="Lan S."/>
            <person name="Zhang J.-S."/>
            <person name="Tsai W.-C."/>
            <person name="Van De Peer Y."/>
            <person name="Liu Z.-J."/>
        </authorList>
    </citation>
    <scope>NUCLEOTIDE SEQUENCE</scope>
    <source>
        <strain evidence="2">CP</strain>
        <tissue evidence="2">Leaves</tissue>
    </source>
</reference>
<protein>
    <recommendedName>
        <fullName evidence="1">Reverse transcriptase zinc-binding domain-containing protein</fullName>
    </recommendedName>
</protein>
<feature type="domain" description="Reverse transcriptase zinc-binding" evidence="1">
    <location>
        <begin position="124"/>
        <end position="176"/>
    </location>
</feature>
<sequence>MVERAIGWSIGGGENVHFWIDRWCREERLSELAPDIFRLAAKKEGAACDFFTREANAGTWNIELLRTRLMEEETSQYTSLLEVLGTRNLTVGADKIVGRPSSSGEYKVNMGYEWWREISGSLQPPCTRFDQIWRVKIPTKIKVSLWLLNRERLLTKVYRAKWAHNESTACLMRCSSRDSPTPLL</sequence>
<dbReference type="Proteomes" id="UP001180020">
    <property type="component" value="Unassembled WGS sequence"/>
</dbReference>
<organism evidence="2 3">
    <name type="scientific">Acorus calamus</name>
    <name type="common">Sweet flag</name>
    <dbReference type="NCBI Taxonomy" id="4465"/>
    <lineage>
        <taxon>Eukaryota</taxon>
        <taxon>Viridiplantae</taxon>
        <taxon>Streptophyta</taxon>
        <taxon>Embryophyta</taxon>
        <taxon>Tracheophyta</taxon>
        <taxon>Spermatophyta</taxon>
        <taxon>Magnoliopsida</taxon>
        <taxon>Liliopsida</taxon>
        <taxon>Acoraceae</taxon>
        <taxon>Acorus</taxon>
    </lineage>
</organism>
<dbReference type="AlphaFoldDB" id="A0AAV9CB38"/>
<comment type="caution">
    <text evidence="2">The sequence shown here is derived from an EMBL/GenBank/DDBJ whole genome shotgun (WGS) entry which is preliminary data.</text>
</comment>
<keyword evidence="3" id="KW-1185">Reference proteome</keyword>
<dbReference type="PANTHER" id="PTHR36617">
    <property type="entry name" value="PROTEIN, PUTATIVE-RELATED"/>
    <property type="match status" value="1"/>
</dbReference>
<accession>A0AAV9CB38</accession>
<reference evidence="2" key="1">
    <citation type="journal article" date="2023" name="Nat. Commun.">
        <title>Diploid and tetraploid genomes of Acorus and the evolution of monocots.</title>
        <authorList>
            <person name="Ma L."/>
            <person name="Liu K.W."/>
            <person name="Li Z."/>
            <person name="Hsiao Y.Y."/>
            <person name="Qi Y."/>
            <person name="Fu T."/>
            <person name="Tang G.D."/>
            <person name="Zhang D."/>
            <person name="Sun W.H."/>
            <person name="Liu D.K."/>
            <person name="Li Y."/>
            <person name="Chen G.Z."/>
            <person name="Liu X.D."/>
            <person name="Liao X.Y."/>
            <person name="Jiang Y.T."/>
            <person name="Yu X."/>
            <person name="Hao Y."/>
            <person name="Huang J."/>
            <person name="Zhao X.W."/>
            <person name="Ke S."/>
            <person name="Chen Y.Y."/>
            <person name="Wu W.L."/>
            <person name="Hsu J.L."/>
            <person name="Lin Y.F."/>
            <person name="Huang M.D."/>
            <person name="Li C.Y."/>
            <person name="Huang L."/>
            <person name="Wang Z.W."/>
            <person name="Zhao X."/>
            <person name="Zhong W.Y."/>
            <person name="Peng D.H."/>
            <person name="Ahmad S."/>
            <person name="Lan S."/>
            <person name="Zhang J.S."/>
            <person name="Tsai W.C."/>
            <person name="Van de Peer Y."/>
            <person name="Liu Z.J."/>
        </authorList>
    </citation>
    <scope>NUCLEOTIDE SEQUENCE</scope>
    <source>
        <strain evidence="2">CP</strain>
    </source>
</reference>
<dbReference type="Pfam" id="PF13966">
    <property type="entry name" value="zf-RVT"/>
    <property type="match status" value="1"/>
</dbReference>
<dbReference type="InterPro" id="IPR026960">
    <property type="entry name" value="RVT-Znf"/>
</dbReference>
<evidence type="ECO:0000313" key="3">
    <source>
        <dbReference type="Proteomes" id="UP001180020"/>
    </source>
</evidence>
<gene>
    <name evidence="2" type="ORF">QJS10_CPB20g00645</name>
</gene>
<dbReference type="PANTHER" id="PTHR36617:SF15">
    <property type="entry name" value="REVERSE TRANSCRIPTASE ZINC-BINDING DOMAIN-CONTAINING PROTEIN"/>
    <property type="match status" value="1"/>
</dbReference>
<proteinExistence type="predicted"/>
<name>A0AAV9CB38_ACOCL</name>
<dbReference type="EMBL" id="JAUJYO010000020">
    <property type="protein sequence ID" value="KAK1285875.1"/>
    <property type="molecule type" value="Genomic_DNA"/>
</dbReference>
<evidence type="ECO:0000313" key="2">
    <source>
        <dbReference type="EMBL" id="KAK1285875.1"/>
    </source>
</evidence>
<evidence type="ECO:0000259" key="1">
    <source>
        <dbReference type="Pfam" id="PF13966"/>
    </source>
</evidence>